<evidence type="ECO:0000256" key="3">
    <source>
        <dbReference type="ARBA" id="ARBA00022692"/>
    </source>
</evidence>
<keyword evidence="9" id="KW-1185">Reference proteome</keyword>
<protein>
    <submittedName>
        <fullName evidence="8">ABC-type proline/glycine betaine transporter, permease</fullName>
    </submittedName>
</protein>
<feature type="transmembrane region" description="Helical" evidence="6">
    <location>
        <begin position="189"/>
        <end position="214"/>
    </location>
</feature>
<dbReference type="InterPro" id="IPR035906">
    <property type="entry name" value="MetI-like_sf"/>
</dbReference>
<evidence type="ECO:0000256" key="4">
    <source>
        <dbReference type="ARBA" id="ARBA00022989"/>
    </source>
</evidence>
<feature type="domain" description="ABC transmembrane type-1" evidence="7">
    <location>
        <begin position="27"/>
        <end position="210"/>
    </location>
</feature>
<dbReference type="OrthoDB" id="5244012at2"/>
<comment type="subcellular location">
    <subcellularLocation>
        <location evidence="6">Cell membrane</location>
        <topology evidence="6">Multi-pass membrane protein</topology>
    </subcellularLocation>
    <subcellularLocation>
        <location evidence="1">Membrane</location>
        <topology evidence="1">Multi-pass membrane protein</topology>
    </subcellularLocation>
</comment>
<dbReference type="Proteomes" id="UP000010729">
    <property type="component" value="Unassembled WGS sequence"/>
</dbReference>
<dbReference type="PANTHER" id="PTHR30177:SF33">
    <property type="entry name" value="POSSIBLE OSMOPROTECTANT (GLYCINE BETAINE_CARNITINE_CHOLINE_L-PROLINE) TRANSPORT INTEGRAL MEMBRANE PROTEIN ABC TRANSPORTER PROZ"/>
    <property type="match status" value="1"/>
</dbReference>
<dbReference type="PANTHER" id="PTHR30177">
    <property type="entry name" value="GLYCINE BETAINE/L-PROLINE TRANSPORT SYSTEM PERMEASE PROTEIN PROW"/>
    <property type="match status" value="1"/>
</dbReference>
<evidence type="ECO:0000256" key="2">
    <source>
        <dbReference type="ARBA" id="ARBA00022448"/>
    </source>
</evidence>
<evidence type="ECO:0000259" key="7">
    <source>
        <dbReference type="PROSITE" id="PS50928"/>
    </source>
</evidence>
<dbReference type="GO" id="GO:0055085">
    <property type="term" value="P:transmembrane transport"/>
    <property type="evidence" value="ECO:0007669"/>
    <property type="project" value="InterPro"/>
</dbReference>
<sequence>MNIIELVAQWFADPAQWSGPAGIPVRLAEHLAYTGLTLLIAGAIAVPIGMYVGHTGKGRIAVVGAASALRALPTLGLLTLFVLLMGLGLMPPIWALVILTIPPLLAGAYSGIAAVDPTLVDAARGLGMTEWQVLAKVELPNALPVLLGGLRAAVLQVIATVAVVAYINLGGLGRYLIDGLAISDPVRMFGGAILIALLALVVDGILAVVQKFAVSPGLADRRRRKRRETPTVGAVQGGM</sequence>
<keyword evidence="2 6" id="KW-0813">Transport</keyword>
<dbReference type="InterPro" id="IPR051204">
    <property type="entry name" value="ABC_transp_perm/SBD"/>
</dbReference>
<dbReference type="InterPro" id="IPR000515">
    <property type="entry name" value="MetI-like"/>
</dbReference>
<gene>
    <name evidence="8" type="ORF">D477_004117</name>
</gene>
<comment type="similarity">
    <text evidence="6">Belongs to the binding-protein-dependent transport system permease family.</text>
</comment>
<accession>N1V2A0</accession>
<comment type="caution">
    <text evidence="8">The sequence shown here is derived from an EMBL/GenBank/DDBJ whole genome shotgun (WGS) entry which is preliminary data.</text>
</comment>
<feature type="transmembrane region" description="Helical" evidence="6">
    <location>
        <begin position="60"/>
        <end position="87"/>
    </location>
</feature>
<feature type="transmembrane region" description="Helical" evidence="6">
    <location>
        <begin position="93"/>
        <end position="115"/>
    </location>
</feature>
<feature type="transmembrane region" description="Helical" evidence="6">
    <location>
        <begin position="145"/>
        <end position="169"/>
    </location>
</feature>
<name>N1V2A0_9MICC</name>
<proteinExistence type="inferred from homology"/>
<dbReference type="Gene3D" id="1.10.3720.10">
    <property type="entry name" value="MetI-like"/>
    <property type="match status" value="1"/>
</dbReference>
<dbReference type="PROSITE" id="PS50928">
    <property type="entry name" value="ABC_TM1"/>
    <property type="match status" value="1"/>
</dbReference>
<reference evidence="8 9" key="1">
    <citation type="journal article" date="2013" name="Genome Announc.">
        <title>Draft Genome Sequence of Arthrobacter crystallopoietes Strain BAB-32, Revealing Genes for Bioremediation.</title>
        <authorList>
            <person name="Joshi M.N."/>
            <person name="Pandit A.S."/>
            <person name="Sharma A."/>
            <person name="Pandya R.V."/>
            <person name="Desai S.M."/>
            <person name="Saxena A.K."/>
            <person name="Bagatharia S.B."/>
        </authorList>
    </citation>
    <scope>NUCLEOTIDE SEQUENCE [LARGE SCALE GENOMIC DNA]</scope>
    <source>
        <strain evidence="8 9">BAB-32</strain>
    </source>
</reference>
<evidence type="ECO:0000256" key="5">
    <source>
        <dbReference type="ARBA" id="ARBA00023136"/>
    </source>
</evidence>
<dbReference type="Pfam" id="PF00528">
    <property type="entry name" value="BPD_transp_1"/>
    <property type="match status" value="1"/>
</dbReference>
<dbReference type="CDD" id="cd06261">
    <property type="entry name" value="TM_PBP2"/>
    <property type="match status" value="1"/>
</dbReference>
<dbReference type="SUPFAM" id="SSF161098">
    <property type="entry name" value="MetI-like"/>
    <property type="match status" value="1"/>
</dbReference>
<dbReference type="RefSeq" id="WP_005267493.1">
    <property type="nucleotide sequence ID" value="NZ_ANPE02000072.1"/>
</dbReference>
<organism evidence="8 9">
    <name type="scientific">Arthrobacter crystallopoietes BAB-32</name>
    <dbReference type="NCBI Taxonomy" id="1246476"/>
    <lineage>
        <taxon>Bacteria</taxon>
        <taxon>Bacillati</taxon>
        <taxon>Actinomycetota</taxon>
        <taxon>Actinomycetes</taxon>
        <taxon>Micrococcales</taxon>
        <taxon>Micrococcaceae</taxon>
        <taxon>Crystallibacter</taxon>
    </lineage>
</organism>
<evidence type="ECO:0000313" key="8">
    <source>
        <dbReference type="EMBL" id="EMY35470.1"/>
    </source>
</evidence>
<evidence type="ECO:0000256" key="1">
    <source>
        <dbReference type="ARBA" id="ARBA00004141"/>
    </source>
</evidence>
<feature type="transmembrane region" description="Helical" evidence="6">
    <location>
        <begin position="31"/>
        <end position="53"/>
    </location>
</feature>
<keyword evidence="5 6" id="KW-0472">Membrane</keyword>
<dbReference type="GO" id="GO:0005886">
    <property type="term" value="C:plasma membrane"/>
    <property type="evidence" value="ECO:0007669"/>
    <property type="project" value="UniProtKB-SubCell"/>
</dbReference>
<dbReference type="AlphaFoldDB" id="N1V2A0"/>
<dbReference type="GO" id="GO:0031460">
    <property type="term" value="P:glycine betaine transport"/>
    <property type="evidence" value="ECO:0007669"/>
    <property type="project" value="TreeGrafter"/>
</dbReference>
<evidence type="ECO:0000256" key="6">
    <source>
        <dbReference type="RuleBase" id="RU363032"/>
    </source>
</evidence>
<keyword evidence="3 6" id="KW-0812">Transmembrane</keyword>
<evidence type="ECO:0000313" key="9">
    <source>
        <dbReference type="Proteomes" id="UP000010729"/>
    </source>
</evidence>
<keyword evidence="4 6" id="KW-1133">Transmembrane helix</keyword>
<dbReference type="EMBL" id="ANPE02000072">
    <property type="protein sequence ID" value="EMY35470.1"/>
    <property type="molecule type" value="Genomic_DNA"/>
</dbReference>